<accession>A0AB38FZ44</accession>
<feature type="region of interest" description="Disordered" evidence="1">
    <location>
        <begin position="24"/>
        <end position="94"/>
    </location>
</feature>
<dbReference type="RefSeq" id="WP_038255693.1">
    <property type="nucleotide sequence ID" value="NZ_UAVL01000019.1"/>
</dbReference>
<feature type="chain" id="PRO_5044322313" description="Multiple antibiotic resistance protein MarB" evidence="2">
    <location>
        <begin position="21"/>
        <end position="94"/>
    </location>
</feature>
<keyword evidence="2" id="KW-0732">Signal</keyword>
<comment type="caution">
    <text evidence="3">The sequence shown here is derived from an EMBL/GenBank/DDBJ whole genome shotgun (WGS) entry which is preliminary data.</text>
</comment>
<evidence type="ECO:0000256" key="2">
    <source>
        <dbReference type="SAM" id="SignalP"/>
    </source>
</evidence>
<dbReference type="Proteomes" id="UP000251313">
    <property type="component" value="Unassembled WGS sequence"/>
</dbReference>
<dbReference type="AlphaFoldDB" id="A0AB38FZ44"/>
<evidence type="ECO:0000313" key="4">
    <source>
        <dbReference type="Proteomes" id="UP000251313"/>
    </source>
</evidence>
<name>A0AB38FZ44_9ENTR</name>
<proteinExistence type="predicted"/>
<reference evidence="3 4" key="1">
    <citation type="submission" date="2018-06" db="EMBL/GenBank/DDBJ databases">
        <authorList>
            <consortium name="Pathogen Informatics"/>
            <person name="Doyle S."/>
        </authorList>
    </citation>
    <scope>NUCLEOTIDE SEQUENCE [LARGE SCALE GENOMIC DNA]</scope>
    <source>
        <strain evidence="3 4">NCTC11967</strain>
    </source>
</reference>
<organism evidence="3 4">
    <name type="scientific">Yokenella regensburgei</name>
    <dbReference type="NCBI Taxonomy" id="158877"/>
    <lineage>
        <taxon>Bacteria</taxon>
        <taxon>Pseudomonadati</taxon>
        <taxon>Pseudomonadota</taxon>
        <taxon>Gammaproteobacteria</taxon>
        <taxon>Enterobacterales</taxon>
        <taxon>Enterobacteriaceae</taxon>
        <taxon>Yokenella</taxon>
    </lineage>
</organism>
<feature type="compositionally biased region" description="Basic and acidic residues" evidence="1">
    <location>
        <begin position="57"/>
        <end position="69"/>
    </location>
</feature>
<feature type="compositionally biased region" description="Polar residues" evidence="1">
    <location>
        <begin position="27"/>
        <end position="36"/>
    </location>
</feature>
<evidence type="ECO:0000313" key="3">
    <source>
        <dbReference type="EMBL" id="SQA64643.1"/>
    </source>
</evidence>
<evidence type="ECO:0000256" key="1">
    <source>
        <dbReference type="SAM" id="MobiDB-lite"/>
    </source>
</evidence>
<sequence>MRQLSAAVVVAFLFGFSAVAADMPADSTHSSDTSAPTRPPLVFGPGPVINPENSQYLEDKNAAMKKDQQEPATQQPSNPHRRLHHGLIPPDNNQ</sequence>
<protein>
    <recommendedName>
        <fullName evidence="5">Multiple antibiotic resistance protein MarB</fullName>
    </recommendedName>
</protein>
<dbReference type="EMBL" id="UAVL01000019">
    <property type="protein sequence ID" value="SQA64643.1"/>
    <property type="molecule type" value="Genomic_DNA"/>
</dbReference>
<gene>
    <name evidence="3" type="ORF">NCTC11967_03674</name>
</gene>
<feature type="signal peptide" evidence="2">
    <location>
        <begin position="1"/>
        <end position="20"/>
    </location>
</feature>
<evidence type="ECO:0008006" key="5">
    <source>
        <dbReference type="Google" id="ProtNLM"/>
    </source>
</evidence>